<dbReference type="SUPFAM" id="SSF50800">
    <property type="entry name" value="PK beta-barrel domain-like"/>
    <property type="match status" value="1"/>
</dbReference>
<protein>
    <submittedName>
        <fullName evidence="2">MOSC domain-containing protein</fullName>
    </submittedName>
</protein>
<dbReference type="Pfam" id="PF03473">
    <property type="entry name" value="MOSC"/>
    <property type="match status" value="1"/>
</dbReference>
<proteinExistence type="predicted"/>
<evidence type="ECO:0000313" key="2">
    <source>
        <dbReference type="EMBL" id="MDQ7876501.1"/>
    </source>
</evidence>
<dbReference type="InterPro" id="IPR011037">
    <property type="entry name" value="Pyrv_Knase-like_insert_dom_sf"/>
</dbReference>
<evidence type="ECO:0000313" key="3">
    <source>
        <dbReference type="Proteomes" id="UP001235133"/>
    </source>
</evidence>
<feature type="domain" description="MOSC" evidence="1">
    <location>
        <begin position="92"/>
        <end position="229"/>
    </location>
</feature>
<dbReference type="InterPro" id="IPR005302">
    <property type="entry name" value="MoCF_Sase_C"/>
</dbReference>
<dbReference type="InterPro" id="IPR005303">
    <property type="entry name" value="MOCOS_middle"/>
</dbReference>
<dbReference type="RefSeq" id="WP_308865901.1">
    <property type="nucleotide sequence ID" value="NZ_JAVFWO010000001.1"/>
</dbReference>
<organism evidence="2 3">
    <name type="scientific">Microbacterium psychrotolerans</name>
    <dbReference type="NCBI Taxonomy" id="3068321"/>
    <lineage>
        <taxon>Bacteria</taxon>
        <taxon>Bacillati</taxon>
        <taxon>Actinomycetota</taxon>
        <taxon>Actinomycetes</taxon>
        <taxon>Micrococcales</taxon>
        <taxon>Microbacteriaceae</taxon>
        <taxon>Microbacterium</taxon>
    </lineage>
</organism>
<gene>
    <name evidence="2" type="ORF">Q9R08_00785</name>
</gene>
<dbReference type="EMBL" id="JAVFWO010000001">
    <property type="protein sequence ID" value="MDQ7876501.1"/>
    <property type="molecule type" value="Genomic_DNA"/>
</dbReference>
<comment type="caution">
    <text evidence="2">The sequence shown here is derived from an EMBL/GenBank/DDBJ whole genome shotgun (WGS) entry which is preliminary data.</text>
</comment>
<evidence type="ECO:0000259" key="1">
    <source>
        <dbReference type="PROSITE" id="PS51340"/>
    </source>
</evidence>
<sequence length="229" mass="24832">MPMNVVSLRRYPVKSMGGEALDSVPLDERGIAGDRWFAVEDADGHFASGKRTRRFRRRDAVFGYSAATNRTGEVTVKGSSGVWKIGDPALDDELSQAMGAAVRVTPEADVPHHDMGAVSMIGTATLDWCADRWGINPDPRRLRVNVVFSSTRPFIEEEWVGQTISVGGAALHVIGPSPRCRMIDIAQDGALAEGRWLKLLAAERDMFLAMYADVASAGVLAVGDELFVT</sequence>
<accession>A0ABU0YVZ2</accession>
<dbReference type="Pfam" id="PF03476">
    <property type="entry name" value="MOSC_N"/>
    <property type="match status" value="1"/>
</dbReference>
<dbReference type="PROSITE" id="PS51340">
    <property type="entry name" value="MOSC"/>
    <property type="match status" value="1"/>
</dbReference>
<dbReference type="Proteomes" id="UP001235133">
    <property type="component" value="Unassembled WGS sequence"/>
</dbReference>
<keyword evidence="3" id="KW-1185">Reference proteome</keyword>
<name>A0ABU0YVZ2_9MICO</name>
<reference evidence="2 3" key="1">
    <citation type="submission" date="2023-08" db="EMBL/GenBank/DDBJ databases">
        <title>Microbacterium psychrotolerans sp. nov., a psychrotolerant bacterium isolated from soil in Heilongjiang Province, China.</title>
        <authorList>
            <person name="An P."/>
            <person name="Zhao D."/>
            <person name="Xiang H."/>
        </authorList>
    </citation>
    <scope>NUCLEOTIDE SEQUENCE [LARGE SCALE GENOMIC DNA]</scope>
    <source>
        <strain evidence="2 3">QXD-8</strain>
    </source>
</reference>